<dbReference type="STRING" id="1859457.BET10_04695"/>
<proteinExistence type="predicted"/>
<feature type="chain" id="PRO_5010181966" description="Porin domain-containing protein" evidence="1">
    <location>
        <begin position="24"/>
        <end position="390"/>
    </location>
</feature>
<evidence type="ECO:0000313" key="2">
    <source>
        <dbReference type="EMBL" id="OHU92753.1"/>
    </source>
</evidence>
<protein>
    <recommendedName>
        <fullName evidence="4">Porin domain-containing protein</fullName>
    </recommendedName>
</protein>
<sequence>MRLKCIKWVIPFAAQLVCKTALGVEFSGESSFQQRHYDSHADTATGNANKHWHTSFAVEPQLHWLGENSTLSFVPYLRIDNVDSERNLLDIREFMYVHYVDDIEFKVGIGKEFWGVTESLHLVDVINQTDFADAIDQESKLGQPMLNVATHQAYGSFSIWLLPYFRERTFAGVDGRLGFDLAISDDPLYESSKKQKHVDFAARYSHFIDEWEVGVSFFKGTNREPYFIEQQSELTPYYAQMTQTSLDLQAIFDELLIKLEMRYRDSLTHHFAYIGGVEWTQTGVANTQWNLGWIAEYSYDDTALALYQNDLFLGWRLALNDFNGTEMLFGISQDLDNSDEYAIKLETSSRIDEHWKWQVEAWLFDTDKPDSPLSSLKNDDFIEINIFYHF</sequence>
<dbReference type="AlphaFoldDB" id="A0A1S1N020"/>
<evidence type="ECO:0000256" key="1">
    <source>
        <dbReference type="SAM" id="SignalP"/>
    </source>
</evidence>
<feature type="signal peptide" evidence="1">
    <location>
        <begin position="1"/>
        <end position="23"/>
    </location>
</feature>
<reference evidence="2 3" key="1">
    <citation type="submission" date="2016-09" db="EMBL/GenBank/DDBJ databases">
        <title>Pseudoalteromonas amylolytica sp. nov., isolated from the surface seawater.</title>
        <authorList>
            <person name="Wu Y.-H."/>
            <person name="Cheng H."/>
            <person name="Jin X.-B."/>
            <person name="Wang C.-S."/>
            <person name="Xu X.-W."/>
        </authorList>
    </citation>
    <scope>NUCLEOTIDE SEQUENCE [LARGE SCALE GENOMIC DNA]</scope>
    <source>
        <strain evidence="2 3">JW1</strain>
    </source>
</reference>
<keyword evidence="3" id="KW-1185">Reference proteome</keyword>
<dbReference type="EMBL" id="MKJU01000006">
    <property type="protein sequence ID" value="OHU92753.1"/>
    <property type="molecule type" value="Genomic_DNA"/>
</dbReference>
<dbReference type="Proteomes" id="UP000179786">
    <property type="component" value="Unassembled WGS sequence"/>
</dbReference>
<evidence type="ECO:0008006" key="4">
    <source>
        <dbReference type="Google" id="ProtNLM"/>
    </source>
</evidence>
<organism evidence="2 3">
    <name type="scientific">Pseudoalteromonas amylolytica</name>
    <dbReference type="NCBI Taxonomy" id="1859457"/>
    <lineage>
        <taxon>Bacteria</taxon>
        <taxon>Pseudomonadati</taxon>
        <taxon>Pseudomonadota</taxon>
        <taxon>Gammaproteobacteria</taxon>
        <taxon>Alteromonadales</taxon>
        <taxon>Pseudoalteromonadaceae</taxon>
        <taxon>Pseudoalteromonas</taxon>
    </lineage>
</organism>
<keyword evidence="1" id="KW-0732">Signal</keyword>
<name>A0A1S1N020_9GAMM</name>
<gene>
    <name evidence="2" type="ORF">BET10_04695</name>
</gene>
<comment type="caution">
    <text evidence="2">The sequence shown here is derived from an EMBL/GenBank/DDBJ whole genome shotgun (WGS) entry which is preliminary data.</text>
</comment>
<evidence type="ECO:0000313" key="3">
    <source>
        <dbReference type="Proteomes" id="UP000179786"/>
    </source>
</evidence>
<dbReference type="RefSeq" id="WP_070983314.1">
    <property type="nucleotide sequence ID" value="NZ_MKJU01000006.1"/>
</dbReference>
<accession>A0A1S1N020</accession>